<dbReference type="Gene3D" id="3.55.50.30">
    <property type="match status" value="1"/>
</dbReference>
<name>A0A4S1DTJ0_9FLAO</name>
<dbReference type="Pfam" id="PF04773">
    <property type="entry name" value="FecR"/>
    <property type="match status" value="1"/>
</dbReference>
<dbReference type="Proteomes" id="UP000307602">
    <property type="component" value="Unassembled WGS sequence"/>
</dbReference>
<comment type="caution">
    <text evidence="4">The sequence shown here is derived from an EMBL/GenBank/DDBJ whole genome shotgun (WGS) entry which is preliminary data.</text>
</comment>
<accession>A0A4S1DTJ0</accession>
<dbReference type="GO" id="GO:0016989">
    <property type="term" value="F:sigma factor antagonist activity"/>
    <property type="evidence" value="ECO:0007669"/>
    <property type="project" value="TreeGrafter"/>
</dbReference>
<reference evidence="4 5" key="1">
    <citation type="submission" date="2019-04" db="EMBL/GenBank/DDBJ databases">
        <authorList>
            <person name="Liu A."/>
        </authorList>
    </citation>
    <scope>NUCLEOTIDE SEQUENCE [LARGE SCALE GENOMIC DNA]</scope>
    <source>
        <strain evidence="4 5">RZ03</strain>
    </source>
</reference>
<evidence type="ECO:0000256" key="1">
    <source>
        <dbReference type="SAM" id="Phobius"/>
    </source>
</evidence>
<dbReference type="PANTHER" id="PTHR30273">
    <property type="entry name" value="PERIPLASMIC SIGNAL SENSOR AND SIGMA FACTOR ACTIVATOR FECR-RELATED"/>
    <property type="match status" value="1"/>
</dbReference>
<evidence type="ECO:0000259" key="2">
    <source>
        <dbReference type="Pfam" id="PF04773"/>
    </source>
</evidence>
<keyword evidence="1" id="KW-0472">Membrane</keyword>
<keyword evidence="1" id="KW-1133">Transmembrane helix</keyword>
<proteinExistence type="predicted"/>
<feature type="transmembrane region" description="Helical" evidence="1">
    <location>
        <begin position="91"/>
        <end position="109"/>
    </location>
</feature>
<dbReference type="EMBL" id="SRSO01000024">
    <property type="protein sequence ID" value="TGV01346.1"/>
    <property type="molecule type" value="Genomic_DNA"/>
</dbReference>
<dbReference type="FunFam" id="2.60.120.1440:FF:000001">
    <property type="entry name" value="Putative anti-sigma factor"/>
    <property type="match status" value="1"/>
</dbReference>
<organism evidence="4 5">
    <name type="scientific">Flavivirga rizhaonensis</name>
    <dbReference type="NCBI Taxonomy" id="2559571"/>
    <lineage>
        <taxon>Bacteria</taxon>
        <taxon>Pseudomonadati</taxon>
        <taxon>Bacteroidota</taxon>
        <taxon>Flavobacteriia</taxon>
        <taxon>Flavobacteriales</taxon>
        <taxon>Flavobacteriaceae</taxon>
        <taxon>Flavivirga</taxon>
    </lineage>
</organism>
<protein>
    <submittedName>
        <fullName evidence="4">FecR family protein</fullName>
    </submittedName>
</protein>
<dbReference type="RefSeq" id="WP_135878127.1">
    <property type="nucleotide sequence ID" value="NZ_SRSO01000024.1"/>
</dbReference>
<dbReference type="Pfam" id="PF16344">
    <property type="entry name" value="FecR_C"/>
    <property type="match status" value="1"/>
</dbReference>
<dbReference type="PANTHER" id="PTHR30273:SF2">
    <property type="entry name" value="PROTEIN FECR"/>
    <property type="match status" value="1"/>
</dbReference>
<feature type="domain" description="Protein FecR C-terminal" evidence="3">
    <location>
        <begin position="331"/>
        <end position="399"/>
    </location>
</feature>
<dbReference type="Gene3D" id="2.60.120.1440">
    <property type="match status" value="1"/>
</dbReference>
<feature type="domain" description="FecR protein" evidence="2">
    <location>
        <begin position="193"/>
        <end position="283"/>
    </location>
</feature>
<dbReference type="InterPro" id="IPR032508">
    <property type="entry name" value="FecR_C"/>
</dbReference>
<evidence type="ECO:0000259" key="3">
    <source>
        <dbReference type="Pfam" id="PF16344"/>
    </source>
</evidence>
<dbReference type="OrthoDB" id="704021at2"/>
<evidence type="ECO:0000313" key="4">
    <source>
        <dbReference type="EMBL" id="TGV01346.1"/>
    </source>
</evidence>
<gene>
    <name evidence="4" type="ORF">EM932_15565</name>
</gene>
<dbReference type="InterPro" id="IPR006860">
    <property type="entry name" value="FecR"/>
</dbReference>
<keyword evidence="1" id="KW-0812">Transmembrane</keyword>
<dbReference type="InterPro" id="IPR012373">
    <property type="entry name" value="Ferrdict_sens_TM"/>
</dbReference>
<sequence length="402" mass="45682">MERYSKYIEDDSFLNWVYDPTPETTSFWQDYILKNPGEKEVINALKEILRSIKPEEIKLSEIEKKEIITKLLVKVDSKNKPNKVFNLVKRTYKYAAVLVLVLIGVNIIVNKGFKKANDFNFDPISTTSLDSVVNANTQLILGSAEPLLINEKKSLIEYTKQGSVVLNEKDTISGDIDKEGKILLFNKLIVPFGKRSKIILSDGSVVHLNAGTKFIFPKKFTSNERTVFLSGEAFFEVSANKEKPFVVKTIEEQISIEVLGTKFNVSAYPIDSDILTVLTEGKVVVAEKKIFSTQKTILKPGQLASWNKNKESINVKEVNTDNYTSWTSGLLYFESESIINIVRKIERFYNVKIIFENGVDAKNVNVSGKLDLNDKIEQTLENLTTTTEFKFEIINDKKYVLK</sequence>
<dbReference type="AlphaFoldDB" id="A0A4S1DTJ0"/>
<evidence type="ECO:0000313" key="5">
    <source>
        <dbReference type="Proteomes" id="UP000307602"/>
    </source>
</evidence>
<keyword evidence="5" id="KW-1185">Reference proteome</keyword>